<dbReference type="InterPro" id="IPR005349">
    <property type="entry name" value="TMEM14"/>
</dbReference>
<keyword evidence="1" id="KW-0472">Membrane</keyword>
<name>A0AAN9HPY7_CROPI</name>
<keyword evidence="1" id="KW-1133">Transmembrane helix</keyword>
<dbReference type="Proteomes" id="UP001372338">
    <property type="component" value="Unassembled WGS sequence"/>
</dbReference>
<gene>
    <name evidence="2" type="ORF">RIF29_38670</name>
</gene>
<feature type="transmembrane region" description="Helical" evidence="1">
    <location>
        <begin position="47"/>
        <end position="65"/>
    </location>
</feature>
<evidence type="ECO:0000313" key="3">
    <source>
        <dbReference type="Proteomes" id="UP001372338"/>
    </source>
</evidence>
<feature type="transmembrane region" description="Helical" evidence="1">
    <location>
        <begin position="17"/>
        <end position="41"/>
    </location>
</feature>
<reference evidence="2 3" key="1">
    <citation type="submission" date="2024-01" db="EMBL/GenBank/DDBJ databases">
        <title>The genomes of 5 underutilized Papilionoideae crops provide insights into root nodulation and disease resistanc.</title>
        <authorList>
            <person name="Yuan L."/>
        </authorList>
    </citation>
    <scope>NUCLEOTIDE SEQUENCE [LARGE SCALE GENOMIC DNA]</scope>
    <source>
        <strain evidence="2">ZHUSHIDOU_FW_LH</strain>
        <tissue evidence="2">Leaf</tissue>
    </source>
</reference>
<dbReference type="Pfam" id="PF03647">
    <property type="entry name" value="Tmemb_14"/>
    <property type="match status" value="1"/>
</dbReference>
<evidence type="ECO:0000313" key="2">
    <source>
        <dbReference type="EMBL" id="KAK7243857.1"/>
    </source>
</evidence>
<comment type="caution">
    <text evidence="2">The sequence shown here is derived from an EMBL/GenBank/DDBJ whole genome shotgun (WGS) entry which is preliminary data.</text>
</comment>
<sequence>MTSIVLGDKILLLKFNIYVMIFFLFAGLVLSLGGFLTFMVIGSFSAIRFGVILGGVLLALSILSLKAYKRGQPSPQALKGQAGYVNFHSPNSVPPFPSVHGCLTMSSLQQLRKLVSASSPAQTPYAQALSLASVV</sequence>
<keyword evidence="1" id="KW-0812">Transmembrane</keyword>
<dbReference type="AlphaFoldDB" id="A0AAN9HPY7"/>
<dbReference type="EMBL" id="JAYWIO010000008">
    <property type="protein sequence ID" value="KAK7243857.1"/>
    <property type="molecule type" value="Genomic_DNA"/>
</dbReference>
<proteinExistence type="predicted"/>
<dbReference type="GO" id="GO:0016020">
    <property type="term" value="C:membrane"/>
    <property type="evidence" value="ECO:0007669"/>
    <property type="project" value="InterPro"/>
</dbReference>
<protein>
    <submittedName>
        <fullName evidence="2">Uncharacterized protein</fullName>
    </submittedName>
</protein>
<keyword evidence="3" id="KW-1185">Reference proteome</keyword>
<accession>A0AAN9HPY7</accession>
<organism evidence="2 3">
    <name type="scientific">Crotalaria pallida</name>
    <name type="common">Smooth rattlebox</name>
    <name type="synonym">Crotalaria striata</name>
    <dbReference type="NCBI Taxonomy" id="3830"/>
    <lineage>
        <taxon>Eukaryota</taxon>
        <taxon>Viridiplantae</taxon>
        <taxon>Streptophyta</taxon>
        <taxon>Embryophyta</taxon>
        <taxon>Tracheophyta</taxon>
        <taxon>Spermatophyta</taxon>
        <taxon>Magnoliopsida</taxon>
        <taxon>eudicotyledons</taxon>
        <taxon>Gunneridae</taxon>
        <taxon>Pentapetalae</taxon>
        <taxon>rosids</taxon>
        <taxon>fabids</taxon>
        <taxon>Fabales</taxon>
        <taxon>Fabaceae</taxon>
        <taxon>Papilionoideae</taxon>
        <taxon>50 kb inversion clade</taxon>
        <taxon>genistoids sensu lato</taxon>
        <taxon>core genistoids</taxon>
        <taxon>Crotalarieae</taxon>
        <taxon>Crotalaria</taxon>
    </lineage>
</organism>
<evidence type="ECO:0000256" key="1">
    <source>
        <dbReference type="SAM" id="Phobius"/>
    </source>
</evidence>